<keyword evidence="13" id="KW-0539">Nucleus</keyword>
<dbReference type="GO" id="GO:0008237">
    <property type="term" value="F:metallopeptidase activity"/>
    <property type="evidence" value="ECO:0007669"/>
    <property type="project" value="UniProtKB-KW"/>
</dbReference>
<keyword evidence="8" id="KW-0479">Metal-binding</keyword>
<proteinExistence type="inferred from homology"/>
<evidence type="ECO:0000256" key="5">
    <source>
        <dbReference type="ARBA" id="ARBA00014880"/>
    </source>
</evidence>
<keyword evidence="10" id="KW-0378">Hydrolase</keyword>
<dbReference type="Gene3D" id="3.40.140.10">
    <property type="entry name" value="Cytidine Deaminase, domain 2"/>
    <property type="match status" value="1"/>
</dbReference>
<evidence type="ECO:0000256" key="14">
    <source>
        <dbReference type="SAM" id="MobiDB-lite"/>
    </source>
</evidence>
<comment type="cofactor">
    <cofactor evidence="1">
        <name>a divalent metal cation</name>
        <dbReference type="ChEBI" id="CHEBI:60240"/>
    </cofactor>
</comment>
<evidence type="ECO:0000313" key="16">
    <source>
        <dbReference type="Proteomes" id="UP000050525"/>
    </source>
</evidence>
<dbReference type="GO" id="GO:0046872">
    <property type="term" value="F:metal ion binding"/>
    <property type="evidence" value="ECO:0007669"/>
    <property type="project" value="UniProtKB-KW"/>
</dbReference>
<evidence type="ECO:0000313" key="15">
    <source>
        <dbReference type="EMBL" id="KYO19256.1"/>
    </source>
</evidence>
<dbReference type="GO" id="GO:0005737">
    <property type="term" value="C:cytoplasm"/>
    <property type="evidence" value="ECO:0007669"/>
    <property type="project" value="UniProtKB-SubCell"/>
</dbReference>
<keyword evidence="9" id="KW-0736">Signalosome</keyword>
<evidence type="ECO:0000256" key="6">
    <source>
        <dbReference type="ARBA" id="ARBA00022490"/>
    </source>
</evidence>
<dbReference type="GO" id="GO:0008180">
    <property type="term" value="C:COP9 signalosome"/>
    <property type="evidence" value="ECO:0007669"/>
    <property type="project" value="UniProtKB-KW"/>
</dbReference>
<comment type="caution">
    <text evidence="15">The sequence shown here is derived from an EMBL/GenBank/DDBJ whole genome shotgun (WGS) entry which is preliminary data.</text>
</comment>
<evidence type="ECO:0000256" key="8">
    <source>
        <dbReference type="ARBA" id="ARBA00022723"/>
    </source>
</evidence>
<evidence type="ECO:0000256" key="10">
    <source>
        <dbReference type="ARBA" id="ARBA00022801"/>
    </source>
</evidence>
<organism evidence="15 16">
    <name type="scientific">Alligator mississippiensis</name>
    <name type="common">American alligator</name>
    <dbReference type="NCBI Taxonomy" id="8496"/>
    <lineage>
        <taxon>Eukaryota</taxon>
        <taxon>Metazoa</taxon>
        <taxon>Chordata</taxon>
        <taxon>Craniata</taxon>
        <taxon>Vertebrata</taxon>
        <taxon>Euteleostomi</taxon>
        <taxon>Archelosauria</taxon>
        <taxon>Archosauria</taxon>
        <taxon>Crocodylia</taxon>
        <taxon>Alligatoridae</taxon>
        <taxon>Alligatorinae</taxon>
        <taxon>Alligator</taxon>
    </lineage>
</organism>
<dbReference type="EMBL" id="AKHW03006646">
    <property type="protein sequence ID" value="KYO19256.1"/>
    <property type="molecule type" value="Genomic_DNA"/>
</dbReference>
<dbReference type="AlphaFoldDB" id="A0A151M437"/>
<dbReference type="GO" id="GO:0006508">
    <property type="term" value="P:proteolysis"/>
    <property type="evidence" value="ECO:0007669"/>
    <property type="project" value="UniProtKB-KW"/>
</dbReference>
<dbReference type="Proteomes" id="UP000050525">
    <property type="component" value="Unassembled WGS sequence"/>
</dbReference>
<keyword evidence="6" id="KW-0963">Cytoplasm</keyword>
<evidence type="ECO:0000256" key="2">
    <source>
        <dbReference type="ARBA" id="ARBA00004123"/>
    </source>
</evidence>
<dbReference type="FunFam" id="3.40.140.10:FF:000203">
    <property type="entry name" value="COP9 signalosome complex subunit 5"/>
    <property type="match status" value="1"/>
</dbReference>
<name>A0A151M437_ALLMI</name>
<evidence type="ECO:0000256" key="1">
    <source>
        <dbReference type="ARBA" id="ARBA00001968"/>
    </source>
</evidence>
<sequence length="127" mass="14472">MTWKLADNVQEVQSINNIYKYDHKQQQEILEAKPWTRDYHCFKYYKILVLVLLQMVMQQPRGDGLLLGKLYSETMIIMDSFVLLVKGTKMCTNVQGPGPVGAASPLPREKLEKSDTCSNAKADTKCT</sequence>
<keyword evidence="12" id="KW-0482">Metalloprotease</keyword>
<keyword evidence="11" id="KW-0862">Zinc</keyword>
<evidence type="ECO:0000256" key="9">
    <source>
        <dbReference type="ARBA" id="ARBA00022790"/>
    </source>
</evidence>
<gene>
    <name evidence="15" type="ORF">Y1Q_0024416</name>
</gene>
<evidence type="ECO:0000256" key="13">
    <source>
        <dbReference type="ARBA" id="ARBA00023242"/>
    </source>
</evidence>
<keyword evidence="16" id="KW-1185">Reference proteome</keyword>
<evidence type="ECO:0000256" key="12">
    <source>
        <dbReference type="ARBA" id="ARBA00023049"/>
    </source>
</evidence>
<dbReference type="STRING" id="8496.A0A151M437"/>
<evidence type="ECO:0000256" key="3">
    <source>
        <dbReference type="ARBA" id="ARBA00004496"/>
    </source>
</evidence>
<comment type="subcellular location">
    <subcellularLocation>
        <location evidence="3">Cytoplasm</location>
    </subcellularLocation>
    <subcellularLocation>
        <location evidence="2">Nucleus</location>
    </subcellularLocation>
</comment>
<reference evidence="15 16" key="1">
    <citation type="journal article" date="2012" name="Genome Biol.">
        <title>Sequencing three crocodilian genomes to illuminate the evolution of archosaurs and amniotes.</title>
        <authorList>
            <person name="St John J.A."/>
            <person name="Braun E.L."/>
            <person name="Isberg S.R."/>
            <person name="Miles L.G."/>
            <person name="Chong A.Y."/>
            <person name="Gongora J."/>
            <person name="Dalzell P."/>
            <person name="Moran C."/>
            <person name="Bed'hom B."/>
            <person name="Abzhanov A."/>
            <person name="Burgess S.C."/>
            <person name="Cooksey A.M."/>
            <person name="Castoe T.A."/>
            <person name="Crawford N.G."/>
            <person name="Densmore L.D."/>
            <person name="Drew J.C."/>
            <person name="Edwards S.V."/>
            <person name="Faircloth B.C."/>
            <person name="Fujita M.K."/>
            <person name="Greenwold M.J."/>
            <person name="Hoffmann F.G."/>
            <person name="Howard J.M."/>
            <person name="Iguchi T."/>
            <person name="Janes D.E."/>
            <person name="Khan S.Y."/>
            <person name="Kohno S."/>
            <person name="de Koning A.J."/>
            <person name="Lance S.L."/>
            <person name="McCarthy F.M."/>
            <person name="McCormack J.E."/>
            <person name="Merchant M.E."/>
            <person name="Peterson D.G."/>
            <person name="Pollock D.D."/>
            <person name="Pourmand N."/>
            <person name="Raney B.J."/>
            <person name="Roessler K.A."/>
            <person name="Sanford J.R."/>
            <person name="Sawyer R.H."/>
            <person name="Schmidt C.J."/>
            <person name="Triplett E.W."/>
            <person name="Tuberville T.D."/>
            <person name="Venegas-Anaya M."/>
            <person name="Howard J.T."/>
            <person name="Jarvis E.D."/>
            <person name="Guillette L.J.Jr."/>
            <person name="Glenn T.C."/>
            <person name="Green R.E."/>
            <person name="Ray D.A."/>
        </authorList>
    </citation>
    <scope>NUCLEOTIDE SEQUENCE [LARGE SCALE GENOMIC DNA]</scope>
    <source>
        <strain evidence="15">KSC_2009_1</strain>
    </source>
</reference>
<accession>A0A151M437</accession>
<feature type="region of interest" description="Disordered" evidence="14">
    <location>
        <begin position="95"/>
        <end position="127"/>
    </location>
</feature>
<comment type="similarity">
    <text evidence="4">Belongs to the peptidase M67A family. CSN5 subfamily.</text>
</comment>
<evidence type="ECO:0000256" key="4">
    <source>
        <dbReference type="ARBA" id="ARBA00006008"/>
    </source>
</evidence>
<evidence type="ECO:0000256" key="7">
    <source>
        <dbReference type="ARBA" id="ARBA00022670"/>
    </source>
</evidence>
<evidence type="ECO:0000256" key="11">
    <source>
        <dbReference type="ARBA" id="ARBA00022833"/>
    </source>
</evidence>
<keyword evidence="7" id="KW-0645">Protease</keyword>
<protein>
    <recommendedName>
        <fullName evidence="5">COP9 signalosome complex subunit 5</fullName>
    </recommendedName>
</protein>